<dbReference type="AlphaFoldDB" id="A0A9P7SMA5"/>
<dbReference type="InterPro" id="IPR001005">
    <property type="entry name" value="SANT/Myb"/>
</dbReference>
<gene>
    <name evidence="4" type="ORF">E4U56_006780</name>
</gene>
<accession>A0A9P7SMA5</accession>
<proteinExistence type="predicted"/>
<dbReference type="Gene3D" id="1.10.10.60">
    <property type="entry name" value="Homeodomain-like"/>
    <property type="match status" value="1"/>
</dbReference>
<dbReference type="Pfam" id="PF00249">
    <property type="entry name" value="Myb_DNA-binding"/>
    <property type="match status" value="1"/>
</dbReference>
<reference evidence="4" key="1">
    <citation type="journal article" date="2020" name="bioRxiv">
        <title>Whole genome comparisons of ergot fungi reveals the divergence and evolution of species within the genus Claviceps are the result of varying mechanisms driving genome evolution and host range expansion.</title>
        <authorList>
            <person name="Wyka S.A."/>
            <person name="Mondo S.J."/>
            <person name="Liu M."/>
            <person name="Dettman J."/>
            <person name="Nalam V."/>
            <person name="Broders K.D."/>
        </authorList>
    </citation>
    <scope>NUCLEOTIDE SEQUENCE</scope>
    <source>
        <strain evidence="4">CCC 1102</strain>
    </source>
</reference>
<organism evidence="4 5">
    <name type="scientific">Claviceps arundinis</name>
    <dbReference type="NCBI Taxonomy" id="1623583"/>
    <lineage>
        <taxon>Eukaryota</taxon>
        <taxon>Fungi</taxon>
        <taxon>Dikarya</taxon>
        <taxon>Ascomycota</taxon>
        <taxon>Pezizomycotina</taxon>
        <taxon>Sordariomycetes</taxon>
        <taxon>Hypocreomycetidae</taxon>
        <taxon>Hypocreales</taxon>
        <taxon>Clavicipitaceae</taxon>
        <taxon>Claviceps</taxon>
    </lineage>
</organism>
<dbReference type="PROSITE" id="PS50090">
    <property type="entry name" value="MYB_LIKE"/>
    <property type="match status" value="1"/>
</dbReference>
<sequence length="350" mass="40561">MNSPEGRGSLHVWSEHRPWTAEEDDHLVQFKESHDGWTNISDILPGRSLDSCQWRYQLLRNERLLRERTEIEENNNKVAMAYERLKEDIWSPIATEMSEGWREAERVHWLLGKEELRKRGTDDSFPTTRINLPLPQVDDARVQAPGQQDEEWQYQQLWAALPSSDWSGDEETILFAQRRNGMLWHDIVRLLPARSRRTADGCRLYHSEQSATGPAWPQERKNELCKHYERLKQIMWAKIGDVLKIPWQSVEFIHWRLGIQEIKKRAEFLTGTAGAALISQAAFGLAPPDEDNGEVHQNTDGERDQSSHHPQHTVYETEPAPMMHQGRPESSVTLPSCDEFKAGVPSQKYT</sequence>
<protein>
    <recommendedName>
        <fullName evidence="3">Myb-like domain-containing protein</fullName>
    </recommendedName>
</protein>
<feature type="coiled-coil region" evidence="1">
    <location>
        <begin position="61"/>
        <end position="88"/>
    </location>
</feature>
<dbReference type="InterPro" id="IPR009057">
    <property type="entry name" value="Homeodomain-like_sf"/>
</dbReference>
<evidence type="ECO:0000313" key="4">
    <source>
        <dbReference type="EMBL" id="KAG5956072.1"/>
    </source>
</evidence>
<feature type="region of interest" description="Disordered" evidence="2">
    <location>
        <begin position="285"/>
        <end position="350"/>
    </location>
</feature>
<feature type="compositionally biased region" description="Basic and acidic residues" evidence="2">
    <location>
        <begin position="293"/>
        <end position="307"/>
    </location>
</feature>
<dbReference type="Proteomes" id="UP000784919">
    <property type="component" value="Unassembled WGS sequence"/>
</dbReference>
<dbReference type="EMBL" id="SRPS01000581">
    <property type="protein sequence ID" value="KAG5956072.1"/>
    <property type="molecule type" value="Genomic_DNA"/>
</dbReference>
<dbReference type="CDD" id="cd00167">
    <property type="entry name" value="SANT"/>
    <property type="match status" value="1"/>
</dbReference>
<keyword evidence="1" id="KW-0175">Coiled coil</keyword>
<evidence type="ECO:0000256" key="1">
    <source>
        <dbReference type="SAM" id="Coils"/>
    </source>
</evidence>
<name>A0A9P7SMA5_9HYPO</name>
<evidence type="ECO:0000256" key="2">
    <source>
        <dbReference type="SAM" id="MobiDB-lite"/>
    </source>
</evidence>
<evidence type="ECO:0000313" key="5">
    <source>
        <dbReference type="Proteomes" id="UP000784919"/>
    </source>
</evidence>
<comment type="caution">
    <text evidence="4">The sequence shown here is derived from an EMBL/GenBank/DDBJ whole genome shotgun (WGS) entry which is preliminary data.</text>
</comment>
<evidence type="ECO:0000259" key="3">
    <source>
        <dbReference type="PROSITE" id="PS50090"/>
    </source>
</evidence>
<dbReference type="OrthoDB" id="193499at2759"/>
<dbReference type="SUPFAM" id="SSF46689">
    <property type="entry name" value="Homeodomain-like"/>
    <property type="match status" value="1"/>
</dbReference>
<feature type="domain" description="Myb-like" evidence="3">
    <location>
        <begin position="18"/>
        <end position="60"/>
    </location>
</feature>